<reference evidence="2 3" key="1">
    <citation type="submission" date="2021-03" db="EMBL/GenBank/DDBJ databases">
        <title>Draft genome sequence of Janthinobacterium sp. strain PLB02 isolated from infected primmorphs (Lubomirskia baicalensis).</title>
        <authorList>
            <person name="Chernogor L.I."/>
            <person name="Belikov S.I."/>
            <person name="Petrushin I.S."/>
        </authorList>
    </citation>
    <scope>NUCLEOTIDE SEQUENCE [LARGE SCALE GENOMIC DNA]</scope>
    <source>
        <strain evidence="2 3">PLB02</strain>
    </source>
</reference>
<sequence length="280" mass="30359">MPDNPLNIAVFGESNVGKSHYGAQLIGRLNAETGMLRMRGAALDLAAFDDVVQSLSGGVPGAHTAAGSYTETILPVVTEAHVAIDLSWPDYAGEQVSSLLDERLVPASWHQRVESADGWVLLVRPKSAPLADDIFSRPLGDLKSSRPEGFPIERSAQARLVELLQMLLYARRSRTGKEKPALAVLLTCWDELKLPKGTKPAEVLREKLPLLASFLENNWDKSDILILGLSATGVSLTKESPNKDFIFKGAEHMGWAICADGTQTTDLTMPIAELAKAVYD</sequence>
<dbReference type="EMBL" id="CP071520">
    <property type="protein sequence ID" value="QSX94606.1"/>
    <property type="molecule type" value="Genomic_DNA"/>
</dbReference>
<accession>A0AAJ4MPA5</accession>
<evidence type="ECO:0000259" key="1">
    <source>
        <dbReference type="Pfam" id="PF19975"/>
    </source>
</evidence>
<name>A0AAJ4MPA5_9BURK</name>
<dbReference type="Proteomes" id="UP000662821">
    <property type="component" value="Chromosome"/>
</dbReference>
<protein>
    <recommendedName>
        <fullName evidence="1">Double-GTPase 1 domain-containing protein</fullName>
    </recommendedName>
</protein>
<gene>
    <name evidence="2" type="ORF">J3P46_17970</name>
</gene>
<organism evidence="2 3">
    <name type="scientific">Janthinobacterium lividum</name>
    <dbReference type="NCBI Taxonomy" id="29581"/>
    <lineage>
        <taxon>Bacteria</taxon>
        <taxon>Pseudomonadati</taxon>
        <taxon>Pseudomonadota</taxon>
        <taxon>Betaproteobacteria</taxon>
        <taxon>Burkholderiales</taxon>
        <taxon>Oxalobacteraceae</taxon>
        <taxon>Janthinobacterium</taxon>
    </lineage>
</organism>
<feature type="domain" description="Double-GTPase 1" evidence="1">
    <location>
        <begin position="10"/>
        <end position="274"/>
    </location>
</feature>
<dbReference type="RefSeq" id="WP_151096106.1">
    <property type="nucleotide sequence ID" value="NZ_CP071520.1"/>
</dbReference>
<dbReference type="Pfam" id="PF19975">
    <property type="entry name" value="DO-GTPase1"/>
    <property type="match status" value="1"/>
</dbReference>
<proteinExistence type="predicted"/>
<evidence type="ECO:0000313" key="2">
    <source>
        <dbReference type="EMBL" id="QSX94606.1"/>
    </source>
</evidence>
<dbReference type="InterPro" id="IPR045530">
    <property type="entry name" value="DO-GTPase1"/>
</dbReference>
<dbReference type="AlphaFoldDB" id="A0AAJ4MPA5"/>
<evidence type="ECO:0000313" key="3">
    <source>
        <dbReference type="Proteomes" id="UP000662821"/>
    </source>
</evidence>